<reference evidence="1" key="1">
    <citation type="journal article" date="2015" name="Nature">
        <title>Complex archaea that bridge the gap between prokaryotes and eukaryotes.</title>
        <authorList>
            <person name="Spang A."/>
            <person name="Saw J.H."/>
            <person name="Jorgensen S.L."/>
            <person name="Zaremba-Niedzwiedzka K."/>
            <person name="Martijn J."/>
            <person name="Lind A.E."/>
            <person name="van Eijk R."/>
            <person name="Schleper C."/>
            <person name="Guy L."/>
            <person name="Ettema T.J."/>
        </authorList>
    </citation>
    <scope>NUCLEOTIDE SEQUENCE</scope>
</reference>
<gene>
    <name evidence="1" type="ORF">LCGC14_1774210</name>
</gene>
<accession>A0A0F9JCA3</accession>
<evidence type="ECO:0000313" key="1">
    <source>
        <dbReference type="EMBL" id="KKM03461.1"/>
    </source>
</evidence>
<organism evidence="1">
    <name type="scientific">marine sediment metagenome</name>
    <dbReference type="NCBI Taxonomy" id="412755"/>
    <lineage>
        <taxon>unclassified sequences</taxon>
        <taxon>metagenomes</taxon>
        <taxon>ecological metagenomes</taxon>
    </lineage>
</organism>
<comment type="caution">
    <text evidence="1">The sequence shown here is derived from an EMBL/GenBank/DDBJ whole genome shotgun (WGS) entry which is preliminary data.</text>
</comment>
<protein>
    <submittedName>
        <fullName evidence="1">Uncharacterized protein</fullName>
    </submittedName>
</protein>
<dbReference type="AlphaFoldDB" id="A0A0F9JCA3"/>
<dbReference type="EMBL" id="LAZR01016675">
    <property type="protein sequence ID" value="KKM03461.1"/>
    <property type="molecule type" value="Genomic_DNA"/>
</dbReference>
<proteinExistence type="predicted"/>
<sequence>MIFKRIMTLMWTALVIILYVTVADEMFIYGAVIVANIWVASSL</sequence>
<name>A0A0F9JCA3_9ZZZZ</name>